<dbReference type="PANTHER" id="PTHR32071:SF57">
    <property type="entry name" value="C4-DICARBOXYLATE TRANSPORT TRANSCRIPTIONAL REGULATORY PROTEIN DCTD"/>
    <property type="match status" value="1"/>
</dbReference>
<dbReference type="GO" id="GO:0043565">
    <property type="term" value="F:sequence-specific DNA binding"/>
    <property type="evidence" value="ECO:0007669"/>
    <property type="project" value="InterPro"/>
</dbReference>
<dbReference type="InterPro" id="IPR025943">
    <property type="entry name" value="Sigma_54_int_dom_ATP-bd_2"/>
</dbReference>
<dbReference type="InterPro" id="IPR002078">
    <property type="entry name" value="Sigma_54_int"/>
</dbReference>
<keyword evidence="4" id="KW-0238">DNA-binding</keyword>
<dbReference type="PROSITE" id="PS50112">
    <property type="entry name" value="PAS"/>
    <property type="match status" value="1"/>
</dbReference>
<comment type="caution">
    <text evidence="8">The sequence shown here is derived from an EMBL/GenBank/DDBJ whole genome shotgun (WGS) entry which is preliminary data.</text>
</comment>
<dbReference type="PROSITE" id="PS00675">
    <property type="entry name" value="SIGMA54_INTERACT_1"/>
    <property type="match status" value="1"/>
</dbReference>
<reference evidence="8 9" key="1">
    <citation type="submission" date="2018-10" db="EMBL/GenBank/DDBJ databases">
        <authorList>
            <person name="Grouzdev D.S."/>
            <person name="Krutkina M.S."/>
            <person name="Tourova T.P."/>
            <person name="Nazina T.N."/>
        </authorList>
    </citation>
    <scope>NUCLEOTIDE SEQUENCE [LARGE SCALE GENOMIC DNA]</scope>
    <source>
        <strain evidence="8 9">435</strain>
    </source>
</reference>
<dbReference type="SMART" id="SM00382">
    <property type="entry name" value="AAA"/>
    <property type="match status" value="1"/>
</dbReference>
<dbReference type="InterPro" id="IPR002197">
    <property type="entry name" value="HTH_Fis"/>
</dbReference>
<dbReference type="InterPro" id="IPR025944">
    <property type="entry name" value="Sigma_54_int_dom_CS"/>
</dbReference>
<dbReference type="GO" id="GO:0005524">
    <property type="term" value="F:ATP binding"/>
    <property type="evidence" value="ECO:0007669"/>
    <property type="project" value="UniProtKB-KW"/>
</dbReference>
<dbReference type="Gene3D" id="1.10.10.60">
    <property type="entry name" value="Homeodomain-like"/>
    <property type="match status" value="1"/>
</dbReference>
<dbReference type="EMBL" id="RBWE01000001">
    <property type="protein sequence ID" value="RKO67902.1"/>
    <property type="molecule type" value="Genomic_DNA"/>
</dbReference>
<evidence type="ECO:0000259" key="6">
    <source>
        <dbReference type="PROSITE" id="PS50045"/>
    </source>
</evidence>
<dbReference type="PROSITE" id="PS50045">
    <property type="entry name" value="SIGMA54_INTERACT_4"/>
    <property type="match status" value="1"/>
</dbReference>
<dbReference type="Gene3D" id="1.10.8.60">
    <property type="match status" value="1"/>
</dbReference>
<evidence type="ECO:0000313" key="8">
    <source>
        <dbReference type="EMBL" id="RKO67902.1"/>
    </source>
</evidence>
<dbReference type="Pfam" id="PF02954">
    <property type="entry name" value="HTH_8"/>
    <property type="match status" value="1"/>
</dbReference>
<dbReference type="CDD" id="cd00130">
    <property type="entry name" value="PAS"/>
    <property type="match status" value="1"/>
</dbReference>
<dbReference type="InterPro" id="IPR035965">
    <property type="entry name" value="PAS-like_dom_sf"/>
</dbReference>
<accession>A0A494WZX5</accession>
<feature type="domain" description="PAS" evidence="7">
    <location>
        <begin position="244"/>
        <end position="289"/>
    </location>
</feature>
<dbReference type="Gene3D" id="3.30.450.20">
    <property type="entry name" value="PAS domain"/>
    <property type="match status" value="1"/>
</dbReference>
<dbReference type="Gene3D" id="3.40.50.300">
    <property type="entry name" value="P-loop containing nucleotide triphosphate hydrolases"/>
    <property type="match status" value="1"/>
</dbReference>
<dbReference type="SUPFAM" id="SSF46689">
    <property type="entry name" value="Homeodomain-like"/>
    <property type="match status" value="1"/>
</dbReference>
<dbReference type="CDD" id="cd00009">
    <property type="entry name" value="AAA"/>
    <property type="match status" value="1"/>
</dbReference>
<dbReference type="FunFam" id="3.40.50.300:FF:000006">
    <property type="entry name" value="DNA-binding transcriptional regulator NtrC"/>
    <property type="match status" value="1"/>
</dbReference>
<dbReference type="InterPro" id="IPR058031">
    <property type="entry name" value="AAA_lid_NorR"/>
</dbReference>
<dbReference type="PROSITE" id="PS00688">
    <property type="entry name" value="SIGMA54_INTERACT_3"/>
    <property type="match status" value="1"/>
</dbReference>
<keyword evidence="5" id="KW-0804">Transcription</keyword>
<keyword evidence="1" id="KW-0547">Nucleotide-binding</keyword>
<keyword evidence="2" id="KW-0067">ATP-binding</keyword>
<dbReference type="SUPFAM" id="SSF55785">
    <property type="entry name" value="PYP-like sensor domain (PAS domain)"/>
    <property type="match status" value="1"/>
</dbReference>
<dbReference type="PRINTS" id="PR01590">
    <property type="entry name" value="HTHFIS"/>
</dbReference>
<dbReference type="AlphaFoldDB" id="A0A494WZX5"/>
<evidence type="ECO:0000256" key="4">
    <source>
        <dbReference type="ARBA" id="ARBA00023125"/>
    </source>
</evidence>
<proteinExistence type="predicted"/>
<dbReference type="Proteomes" id="UP000271256">
    <property type="component" value="Unassembled WGS sequence"/>
</dbReference>
<dbReference type="InterPro" id="IPR009057">
    <property type="entry name" value="Homeodomain-like_sf"/>
</dbReference>
<dbReference type="PROSITE" id="PS00676">
    <property type="entry name" value="SIGMA54_INTERACT_2"/>
    <property type="match status" value="1"/>
</dbReference>
<dbReference type="GO" id="GO:0006355">
    <property type="term" value="P:regulation of DNA-templated transcription"/>
    <property type="evidence" value="ECO:0007669"/>
    <property type="project" value="InterPro"/>
</dbReference>
<evidence type="ECO:0000256" key="5">
    <source>
        <dbReference type="ARBA" id="ARBA00023163"/>
    </source>
</evidence>
<evidence type="ECO:0000256" key="2">
    <source>
        <dbReference type="ARBA" id="ARBA00022840"/>
    </source>
</evidence>
<dbReference type="SUPFAM" id="SSF52540">
    <property type="entry name" value="P-loop containing nucleoside triphosphate hydrolases"/>
    <property type="match status" value="1"/>
</dbReference>
<dbReference type="InterPro" id="IPR027417">
    <property type="entry name" value="P-loop_NTPase"/>
</dbReference>
<sequence>MHSQDNLALHLPKEYEILVEHQLQEYKTFLNYLACLKENWERFITTGRIDQARFIRPEVLSSWKRSRERGIDPYKLYPISLAPKNLKQKLAENQELIDIASPFLDAFASNLKDSGFRVDLLDKDLYILKQFGEPGVLETARKQGSYPGVSRCEEATGTNAINLAAILGRPIQLVGPEHYNAQLQYWTCSATPLFDENGDLLGVVNVAGHYLKVHQHTLGMTIALGKAIEFSWCQNRLRKEKELASKYIESIVDSIFDGLIALNGEGRITVFNRTAGQLLDITPHEALNQLADTVLGYQPIIFKALRSGEAYINRELIFNTRNKRKIVIGNVVPITNNNGVNGVLAVFKGLNHARGFIKNLAGFKAYFTFEDLIGSGPRFTQAVNLARQSSALPSNILILGESGTGKEMFAQAIHNASGASDGPFVGINCAAIPAELIESELFGYEGGAFTGAKREGQPGKFELAAGGTLFLDEVNAMSMAMQAKLLRVLQNRSFTRIGGINEIPLKARIIAASNKDLWEEVRQGNFREDLFYRLNVITVEIPPLRERKEDIEELIRHFCQKHSKRLNFNFTISDRALELLKIYHWPGNVRELENVIERCAVLAYSRSSSCIEEQDVMSYPGIKKTFEITKEPPDRVEIYGNVGNLETLEKQVIEEVLKQTEGNISRAAEKLGITRKTLYRKIKKFGILLPARR</sequence>
<name>A0A494WZX5_9FIRM</name>
<dbReference type="OrthoDB" id="9803970at2"/>
<gene>
    <name evidence="8" type="ORF">D7024_13805</name>
</gene>
<evidence type="ECO:0000313" key="9">
    <source>
        <dbReference type="Proteomes" id="UP000271256"/>
    </source>
</evidence>
<evidence type="ECO:0000259" key="7">
    <source>
        <dbReference type="PROSITE" id="PS50112"/>
    </source>
</evidence>
<dbReference type="SMART" id="SM00091">
    <property type="entry name" value="PAS"/>
    <property type="match status" value="1"/>
</dbReference>
<dbReference type="InterPro" id="IPR013767">
    <property type="entry name" value="PAS_fold"/>
</dbReference>
<dbReference type="InterPro" id="IPR025662">
    <property type="entry name" value="Sigma_54_int_dom_ATP-bd_1"/>
</dbReference>
<dbReference type="PANTHER" id="PTHR32071">
    <property type="entry name" value="TRANSCRIPTIONAL REGULATORY PROTEIN"/>
    <property type="match status" value="1"/>
</dbReference>
<dbReference type="Gene3D" id="3.30.450.40">
    <property type="match status" value="1"/>
</dbReference>
<dbReference type="InterPro" id="IPR029016">
    <property type="entry name" value="GAF-like_dom_sf"/>
</dbReference>
<protein>
    <submittedName>
        <fullName evidence="8">PAS domain-containing protein</fullName>
    </submittedName>
</protein>
<dbReference type="InterPro" id="IPR003593">
    <property type="entry name" value="AAA+_ATPase"/>
</dbReference>
<dbReference type="Pfam" id="PF25601">
    <property type="entry name" value="AAA_lid_14"/>
    <property type="match status" value="1"/>
</dbReference>
<keyword evidence="9" id="KW-1185">Reference proteome</keyword>
<keyword evidence="3" id="KW-0805">Transcription regulation</keyword>
<evidence type="ECO:0000256" key="1">
    <source>
        <dbReference type="ARBA" id="ARBA00022741"/>
    </source>
</evidence>
<dbReference type="Pfam" id="PF00989">
    <property type="entry name" value="PAS"/>
    <property type="match status" value="1"/>
</dbReference>
<organism evidence="8 9">
    <name type="scientific">Desulfofundulus salinus</name>
    <dbReference type="NCBI Taxonomy" id="2419843"/>
    <lineage>
        <taxon>Bacteria</taxon>
        <taxon>Bacillati</taxon>
        <taxon>Bacillota</taxon>
        <taxon>Clostridia</taxon>
        <taxon>Eubacteriales</taxon>
        <taxon>Peptococcaceae</taxon>
        <taxon>Desulfofundulus</taxon>
    </lineage>
</organism>
<dbReference type="InterPro" id="IPR000014">
    <property type="entry name" value="PAS"/>
</dbReference>
<evidence type="ECO:0000256" key="3">
    <source>
        <dbReference type="ARBA" id="ARBA00023015"/>
    </source>
</evidence>
<feature type="domain" description="Sigma-54 factor interaction" evidence="6">
    <location>
        <begin position="372"/>
        <end position="601"/>
    </location>
</feature>
<dbReference type="Pfam" id="PF00158">
    <property type="entry name" value="Sigma54_activat"/>
    <property type="match status" value="1"/>
</dbReference>